<protein>
    <submittedName>
        <fullName evidence="2">RNA-binding protein</fullName>
    </submittedName>
</protein>
<accession>A0A923S5K6</accession>
<evidence type="ECO:0000313" key="3">
    <source>
        <dbReference type="Proteomes" id="UP000596827"/>
    </source>
</evidence>
<dbReference type="RefSeq" id="WP_187085551.1">
    <property type="nucleotide sequence ID" value="NZ_JACORU010000020.1"/>
</dbReference>
<keyword evidence="1" id="KW-1133">Transmembrane helix</keyword>
<feature type="transmembrane region" description="Helical" evidence="1">
    <location>
        <begin position="6"/>
        <end position="25"/>
    </location>
</feature>
<comment type="caution">
    <text evidence="2">The sequence shown here is derived from an EMBL/GenBank/DDBJ whole genome shotgun (WGS) entry which is preliminary data.</text>
</comment>
<evidence type="ECO:0000256" key="1">
    <source>
        <dbReference type="SAM" id="Phobius"/>
    </source>
</evidence>
<gene>
    <name evidence="2" type="ORF">H8R02_29510</name>
</gene>
<keyword evidence="3" id="KW-1185">Reference proteome</keyword>
<name>A0A923S5K6_9BURK</name>
<proteinExistence type="predicted"/>
<keyword evidence="1" id="KW-0812">Transmembrane</keyword>
<reference evidence="2" key="1">
    <citation type="submission" date="2020-08" db="EMBL/GenBank/DDBJ databases">
        <title>Ramlibacter sp. GTP1 16S ribosomal RNA gene genome sequencing and assembly.</title>
        <authorList>
            <person name="Kang M."/>
        </authorList>
    </citation>
    <scope>NUCLEOTIDE SEQUENCE</scope>
    <source>
        <strain evidence="2">GTP1</strain>
    </source>
</reference>
<sequence>MKAFHLQPAMLSYGGVFYPVGYIFLMFASEQDARDAAALLVGDGYDGEEIALLTPAQIHDELTRADGHLAPHAQPTSQEMHRVQRFLQLAQLGHHALMIYAPTGHETSHIMQVLQGARISYGQKYRPVSIEHLAGKETSISVV</sequence>
<organism evidence="2 3">
    <name type="scientific">Ramlibacter albus</name>
    <dbReference type="NCBI Taxonomy" id="2079448"/>
    <lineage>
        <taxon>Bacteria</taxon>
        <taxon>Pseudomonadati</taxon>
        <taxon>Pseudomonadota</taxon>
        <taxon>Betaproteobacteria</taxon>
        <taxon>Burkholderiales</taxon>
        <taxon>Comamonadaceae</taxon>
        <taxon>Ramlibacter</taxon>
    </lineage>
</organism>
<dbReference type="Proteomes" id="UP000596827">
    <property type="component" value="Unassembled WGS sequence"/>
</dbReference>
<keyword evidence="1" id="KW-0472">Membrane</keyword>
<dbReference type="EMBL" id="JACORU010000020">
    <property type="protein sequence ID" value="MBC5768636.1"/>
    <property type="molecule type" value="Genomic_DNA"/>
</dbReference>
<evidence type="ECO:0000313" key="2">
    <source>
        <dbReference type="EMBL" id="MBC5768636.1"/>
    </source>
</evidence>
<dbReference type="AlphaFoldDB" id="A0A923S5K6"/>